<keyword evidence="2" id="KW-0169">Cobalamin biosynthesis</keyword>
<name>A0A174LC85_9FIRM</name>
<dbReference type="NCBIfam" id="TIGR00715">
    <property type="entry name" value="precor6x_red"/>
    <property type="match status" value="1"/>
</dbReference>
<evidence type="ECO:0000256" key="2">
    <source>
        <dbReference type="ARBA" id="ARBA00022573"/>
    </source>
</evidence>
<dbReference type="AlphaFoldDB" id="A0A174LC85"/>
<dbReference type="PANTHER" id="PTHR36925:SF1">
    <property type="entry name" value="COBALT-PRECORRIN-6A REDUCTASE"/>
    <property type="match status" value="1"/>
</dbReference>
<accession>A0A174LC85</accession>
<gene>
    <name evidence="4" type="primary">cobK</name>
    <name evidence="4" type="ORF">ERS852491_04581</name>
</gene>
<sequence length="269" mass="29252">MKNGRMSILLFAGTSEGRMLAEFLGTLSAPAFVSTATEYGMECVEGIQNIQVTAGRMDEEAISGFIRENQIRLVIDATHPFARLATENIQNACKRSGAGYIRCLRDASGTGGAAGSYRNMVIVNSVAEAVEFLKTREGRIFISTGSKELKLYTAIDHYKERCFARVLSTKESVEESVALGFKGSHLIAMQGPFSKELNTAMLKYTGADYFVTKESGKAGGFEEKLEAARETGVTLVVVGRPAESGYSVEEIKEYIQNILNTEGKGVRPL</sequence>
<keyword evidence="3 4" id="KW-0560">Oxidoreductase</keyword>
<protein>
    <submittedName>
        <fullName evidence="4">Precorrin-6A reductase</fullName>
        <ecNumber evidence="4">1.3.1.54</ecNumber>
    </submittedName>
</protein>
<dbReference type="STRING" id="39482.ERS852491_04581"/>
<proteinExistence type="predicted"/>
<dbReference type="UniPathway" id="UPA00148"/>
<reference evidence="4 5" key="1">
    <citation type="submission" date="2015-09" db="EMBL/GenBank/DDBJ databases">
        <authorList>
            <consortium name="Pathogen Informatics"/>
        </authorList>
    </citation>
    <scope>NUCLEOTIDE SEQUENCE [LARGE SCALE GENOMIC DNA]</scope>
    <source>
        <strain evidence="4 5">2789STDY5834876</strain>
    </source>
</reference>
<dbReference type="GO" id="GO:0009236">
    <property type="term" value="P:cobalamin biosynthetic process"/>
    <property type="evidence" value="ECO:0007669"/>
    <property type="project" value="UniProtKB-UniPathway"/>
</dbReference>
<dbReference type="Pfam" id="PF02571">
    <property type="entry name" value="CbiJ"/>
    <property type="match status" value="1"/>
</dbReference>
<dbReference type="RefSeq" id="WP_055155068.1">
    <property type="nucleotide sequence ID" value="NZ_CYZU01000067.1"/>
</dbReference>
<evidence type="ECO:0000256" key="3">
    <source>
        <dbReference type="ARBA" id="ARBA00023002"/>
    </source>
</evidence>
<dbReference type="PANTHER" id="PTHR36925">
    <property type="entry name" value="COBALT-PRECORRIN-6A REDUCTASE"/>
    <property type="match status" value="1"/>
</dbReference>
<evidence type="ECO:0000313" key="4">
    <source>
        <dbReference type="EMBL" id="CUP21842.1"/>
    </source>
</evidence>
<dbReference type="InterPro" id="IPR003723">
    <property type="entry name" value="Precorrin-6x_reduct"/>
</dbReference>
<dbReference type="EC" id="1.3.1.54" evidence="4"/>
<organism evidence="4 5">
    <name type="scientific">Faecalicatena contorta</name>
    <dbReference type="NCBI Taxonomy" id="39482"/>
    <lineage>
        <taxon>Bacteria</taxon>
        <taxon>Bacillati</taxon>
        <taxon>Bacillota</taxon>
        <taxon>Clostridia</taxon>
        <taxon>Lachnospirales</taxon>
        <taxon>Lachnospiraceae</taxon>
        <taxon>Faecalicatena</taxon>
    </lineage>
</organism>
<dbReference type="GO" id="GO:0016994">
    <property type="term" value="F:precorrin-6A reductase activity"/>
    <property type="evidence" value="ECO:0007669"/>
    <property type="project" value="UniProtKB-EC"/>
</dbReference>
<evidence type="ECO:0000256" key="1">
    <source>
        <dbReference type="ARBA" id="ARBA00004953"/>
    </source>
</evidence>
<dbReference type="PROSITE" id="PS51014">
    <property type="entry name" value="COBK_CBIJ"/>
    <property type="match status" value="1"/>
</dbReference>
<dbReference type="EMBL" id="CYZU01000067">
    <property type="protein sequence ID" value="CUP21842.1"/>
    <property type="molecule type" value="Genomic_DNA"/>
</dbReference>
<comment type="pathway">
    <text evidence="1">Cofactor biosynthesis; adenosylcobalamin biosynthesis.</text>
</comment>
<dbReference type="OrthoDB" id="9780707at2"/>
<evidence type="ECO:0000313" key="5">
    <source>
        <dbReference type="Proteomes" id="UP000095544"/>
    </source>
</evidence>
<dbReference type="Proteomes" id="UP000095544">
    <property type="component" value="Unassembled WGS sequence"/>
</dbReference>